<sequence length="416" mass="44146">MPSKKLILIMIDGVSADYFDTHRNRLPHLSQLADRGYRVKRMKSPVPAVSMPGRASLLTGVAADRHGIYGNRLRQDGQFNPADAKDVRVPTIATLASAAGLDVACVGHALIKPEDVSLYVPPCWMRDSGFTKVTATGRDVSLLKVKDPLQRLAGVSLPFGDYASITDASMGPSEYSVADRQIVSAAAALLRSSTAPEVIITEINVTDSAQHFHGYESDEAHAAAEFADGLVGLCLDSLRQNATGDQYNIAIVSDHGHEAISKTIYVDRLVPNLVCDTEGSTVHVFVDNVSERSYAEERFASIGAVSLSRSYLPAELRDRVASFAAPSGYDFAPAPGGAAPKALTGDSDYKSMHGLQPGNPADDRFCLFFGPDVPNGLAETAEAESFAPTVGALLGLSLDAFPASPLFVPAPGFPKA</sequence>
<dbReference type="InterPro" id="IPR002591">
    <property type="entry name" value="Phosphodiest/P_Trfase"/>
</dbReference>
<dbReference type="EMBL" id="VLKT01000026">
    <property type="protein sequence ID" value="TWI33144.1"/>
    <property type="molecule type" value="Genomic_DNA"/>
</dbReference>
<accession>A0A562NLS9</accession>
<dbReference type="RefSeq" id="WP_162458027.1">
    <property type="nucleotide sequence ID" value="NZ_BSPF01000004.1"/>
</dbReference>
<dbReference type="GO" id="GO:0016787">
    <property type="term" value="F:hydrolase activity"/>
    <property type="evidence" value="ECO:0007669"/>
    <property type="project" value="UniProtKB-ARBA"/>
</dbReference>
<organism evidence="1 2">
    <name type="scientific">Mesorhizobium tianshanense</name>
    <dbReference type="NCBI Taxonomy" id="39844"/>
    <lineage>
        <taxon>Bacteria</taxon>
        <taxon>Pseudomonadati</taxon>
        <taxon>Pseudomonadota</taxon>
        <taxon>Alphaproteobacteria</taxon>
        <taxon>Hyphomicrobiales</taxon>
        <taxon>Phyllobacteriaceae</taxon>
        <taxon>Mesorhizobium</taxon>
    </lineage>
</organism>
<reference evidence="1 2" key="1">
    <citation type="journal article" date="2015" name="Stand. Genomic Sci.">
        <title>Genomic Encyclopedia of Bacterial and Archaeal Type Strains, Phase III: the genomes of soil and plant-associated and newly described type strains.</title>
        <authorList>
            <person name="Whitman W.B."/>
            <person name="Woyke T."/>
            <person name="Klenk H.P."/>
            <person name="Zhou Y."/>
            <person name="Lilburn T.G."/>
            <person name="Beck B.J."/>
            <person name="De Vos P."/>
            <person name="Vandamme P."/>
            <person name="Eisen J.A."/>
            <person name="Garrity G."/>
            <person name="Hugenholtz P."/>
            <person name="Kyrpides N.C."/>
        </authorList>
    </citation>
    <scope>NUCLEOTIDE SEQUENCE [LARGE SCALE GENOMIC DNA]</scope>
    <source>
        <strain evidence="1 2">CGMCC 1.2546</strain>
    </source>
</reference>
<dbReference type="Proteomes" id="UP000317122">
    <property type="component" value="Unassembled WGS sequence"/>
</dbReference>
<dbReference type="Pfam" id="PF01663">
    <property type="entry name" value="Phosphodiest"/>
    <property type="match status" value="1"/>
</dbReference>
<evidence type="ECO:0000313" key="1">
    <source>
        <dbReference type="EMBL" id="TWI33144.1"/>
    </source>
</evidence>
<dbReference type="PANTHER" id="PTHR10151:SF120">
    <property type="entry name" value="BIS(5'-ADENOSYL)-TRIPHOSPHATASE"/>
    <property type="match status" value="1"/>
</dbReference>
<proteinExistence type="predicted"/>
<name>A0A562NLS9_9HYPH</name>
<keyword evidence="2" id="KW-1185">Reference proteome</keyword>
<protein>
    <submittedName>
        <fullName evidence="1">Putative AlkP superfamily pyrophosphatase or phosphodiesterase</fullName>
    </submittedName>
</protein>
<evidence type="ECO:0000313" key="2">
    <source>
        <dbReference type="Proteomes" id="UP000317122"/>
    </source>
</evidence>
<comment type="caution">
    <text evidence="1">The sequence shown here is derived from an EMBL/GenBank/DDBJ whole genome shotgun (WGS) entry which is preliminary data.</text>
</comment>
<dbReference type="SUPFAM" id="SSF53649">
    <property type="entry name" value="Alkaline phosphatase-like"/>
    <property type="match status" value="1"/>
</dbReference>
<dbReference type="Gene3D" id="3.40.720.10">
    <property type="entry name" value="Alkaline Phosphatase, subunit A"/>
    <property type="match status" value="1"/>
</dbReference>
<gene>
    <name evidence="1" type="ORF">IQ26_04145</name>
</gene>
<dbReference type="InterPro" id="IPR017850">
    <property type="entry name" value="Alkaline_phosphatase_core_sf"/>
</dbReference>
<dbReference type="PANTHER" id="PTHR10151">
    <property type="entry name" value="ECTONUCLEOTIDE PYROPHOSPHATASE/PHOSPHODIESTERASE"/>
    <property type="match status" value="1"/>
</dbReference>
<dbReference type="AlphaFoldDB" id="A0A562NLS9"/>
<dbReference type="OrthoDB" id="9779418at2"/>